<feature type="compositionally biased region" description="Basic and acidic residues" evidence="2">
    <location>
        <begin position="226"/>
        <end position="256"/>
    </location>
</feature>
<evidence type="ECO:0000256" key="1">
    <source>
        <dbReference type="SAM" id="Coils"/>
    </source>
</evidence>
<feature type="region of interest" description="Disordered" evidence="2">
    <location>
        <begin position="202"/>
        <end position="256"/>
    </location>
</feature>
<feature type="region of interest" description="Disordered" evidence="2">
    <location>
        <begin position="144"/>
        <end position="180"/>
    </location>
</feature>
<evidence type="ECO:0000313" key="4">
    <source>
        <dbReference type="Proteomes" id="UP001197093"/>
    </source>
</evidence>
<keyword evidence="4" id="KW-1185">Reference proteome</keyword>
<keyword evidence="1" id="KW-0175">Coiled coil</keyword>
<name>A0AAD4F180_9PEZI</name>
<feature type="compositionally biased region" description="Basic and acidic residues" evidence="2">
    <location>
        <begin position="157"/>
        <end position="179"/>
    </location>
</feature>
<dbReference type="AlphaFoldDB" id="A0AAD4F180"/>
<proteinExistence type="predicted"/>
<feature type="region of interest" description="Disordered" evidence="2">
    <location>
        <begin position="39"/>
        <end position="65"/>
    </location>
</feature>
<feature type="region of interest" description="Disordered" evidence="2">
    <location>
        <begin position="272"/>
        <end position="320"/>
    </location>
</feature>
<dbReference type="Proteomes" id="UP001197093">
    <property type="component" value="Unassembled WGS sequence"/>
</dbReference>
<accession>A0AAD4F180</accession>
<gene>
    <name evidence="3" type="ORF">NEMBOFW57_001480</name>
</gene>
<reference evidence="3" key="1">
    <citation type="submission" date="2023-02" db="EMBL/GenBank/DDBJ databases">
        <authorList>
            <person name="Palmer J.M."/>
        </authorList>
    </citation>
    <scope>NUCLEOTIDE SEQUENCE</scope>
    <source>
        <strain evidence="3">FW57</strain>
    </source>
</reference>
<evidence type="ECO:0000313" key="3">
    <source>
        <dbReference type="EMBL" id="KAG7291461.1"/>
    </source>
</evidence>
<sequence length="530" mass="58581">MRLKLFTRGREMPPRPVLPSLAPGLDLVNIIIRFQPRRHVLPPQPSHGGATKIQSPKHTRQDEGKRCPGVVVVPEELARAGVKPAECTKDRTAVENQLAQELADVRHKLADARHELSIQTNKASKLEKALVARDAELALARDSLGSHTEEAASLTREYGKPKDKLDKETTKAEADRASLTEDVAQNQKGCVRIWEDWEAAEKSAKKGGGEWKEKSGQLQQDENQLQEERDQLQEERNQLQEERDQLQEERDQLRQERDQLLQGGNQLRQERDQLQEERNQLQEERDQLRQKRDQLQEERDQNNTAQQQMETLQQQLQDESGAQARVVELLDELERGRETLREEADGHQAAITILTTLLAAAEVQADEALAAAEQARLAHEQALSEATLQTQLARSLALIMVAYAVDAFAQRDAAHQETHTLLLDLTNQHAARLPSATAVEPADLPTPPPTPAVTTARLPPRAQGLWHNTHAPGHSTTRCPPLNKCKEPRDAAVVGVSPIRDAPAAAGAASKAVAPLSAAAEKATVGVPGA</sequence>
<evidence type="ECO:0000256" key="2">
    <source>
        <dbReference type="SAM" id="MobiDB-lite"/>
    </source>
</evidence>
<dbReference type="EMBL" id="JAHCVI010000001">
    <property type="protein sequence ID" value="KAG7291461.1"/>
    <property type="molecule type" value="Genomic_DNA"/>
</dbReference>
<organism evidence="3 4">
    <name type="scientific">Staphylotrichum longicolle</name>
    <dbReference type="NCBI Taxonomy" id="669026"/>
    <lineage>
        <taxon>Eukaryota</taxon>
        <taxon>Fungi</taxon>
        <taxon>Dikarya</taxon>
        <taxon>Ascomycota</taxon>
        <taxon>Pezizomycotina</taxon>
        <taxon>Sordariomycetes</taxon>
        <taxon>Sordariomycetidae</taxon>
        <taxon>Sordariales</taxon>
        <taxon>Chaetomiaceae</taxon>
        <taxon>Staphylotrichum</taxon>
    </lineage>
</organism>
<dbReference type="Gene3D" id="6.10.250.3110">
    <property type="match status" value="1"/>
</dbReference>
<feature type="compositionally biased region" description="Low complexity" evidence="2">
    <location>
        <begin position="306"/>
        <end position="317"/>
    </location>
</feature>
<comment type="caution">
    <text evidence="3">The sequence shown here is derived from an EMBL/GenBank/DDBJ whole genome shotgun (WGS) entry which is preliminary data.</text>
</comment>
<protein>
    <submittedName>
        <fullName evidence="3">Uncharacterized protein</fullName>
    </submittedName>
</protein>
<feature type="compositionally biased region" description="Basic and acidic residues" evidence="2">
    <location>
        <begin position="272"/>
        <end position="301"/>
    </location>
</feature>
<feature type="compositionally biased region" description="Basic and acidic residues" evidence="2">
    <location>
        <begin position="202"/>
        <end position="215"/>
    </location>
</feature>
<feature type="coiled-coil region" evidence="1">
    <location>
        <begin position="95"/>
        <end position="129"/>
    </location>
</feature>